<name>A0A5B9QBT4_9BACT</name>
<dbReference type="Gene3D" id="1.50.10.10">
    <property type="match status" value="1"/>
</dbReference>
<protein>
    <submittedName>
        <fullName evidence="1">Uncharacterized protein</fullName>
    </submittedName>
</protein>
<dbReference type="InterPro" id="IPR008928">
    <property type="entry name" value="6-hairpin_glycosidase_sf"/>
</dbReference>
<dbReference type="OrthoDB" id="5165349at2"/>
<accession>A0A5B9QBT4</accession>
<keyword evidence="2" id="KW-1185">Reference proteome</keyword>
<dbReference type="KEGG" id="bgok:Pr1d_37220"/>
<dbReference type="AlphaFoldDB" id="A0A5B9QBT4"/>
<evidence type="ECO:0000313" key="1">
    <source>
        <dbReference type="EMBL" id="QEG36408.1"/>
    </source>
</evidence>
<gene>
    <name evidence="1" type="ORF">Pr1d_37220</name>
</gene>
<dbReference type="Proteomes" id="UP000323917">
    <property type="component" value="Chromosome"/>
</dbReference>
<proteinExistence type="predicted"/>
<dbReference type="EMBL" id="CP042913">
    <property type="protein sequence ID" value="QEG36408.1"/>
    <property type="molecule type" value="Genomic_DNA"/>
</dbReference>
<organism evidence="1 2">
    <name type="scientific">Bythopirellula goksoeyrii</name>
    <dbReference type="NCBI Taxonomy" id="1400387"/>
    <lineage>
        <taxon>Bacteria</taxon>
        <taxon>Pseudomonadati</taxon>
        <taxon>Planctomycetota</taxon>
        <taxon>Planctomycetia</taxon>
        <taxon>Pirellulales</taxon>
        <taxon>Lacipirellulaceae</taxon>
        <taxon>Bythopirellula</taxon>
    </lineage>
</organism>
<evidence type="ECO:0000313" key="2">
    <source>
        <dbReference type="Proteomes" id="UP000323917"/>
    </source>
</evidence>
<dbReference type="InterPro" id="IPR012341">
    <property type="entry name" value="6hp_glycosidase-like_sf"/>
</dbReference>
<reference evidence="1 2" key="1">
    <citation type="submission" date="2019-08" db="EMBL/GenBank/DDBJ databases">
        <title>Deep-cultivation of Planctomycetes and their phenomic and genomic characterization uncovers novel biology.</title>
        <authorList>
            <person name="Wiegand S."/>
            <person name="Jogler M."/>
            <person name="Boedeker C."/>
            <person name="Pinto D."/>
            <person name="Vollmers J."/>
            <person name="Rivas-Marin E."/>
            <person name="Kohn T."/>
            <person name="Peeters S.H."/>
            <person name="Heuer A."/>
            <person name="Rast P."/>
            <person name="Oberbeckmann S."/>
            <person name="Bunk B."/>
            <person name="Jeske O."/>
            <person name="Meyerdierks A."/>
            <person name="Storesund J.E."/>
            <person name="Kallscheuer N."/>
            <person name="Luecker S."/>
            <person name="Lage O.M."/>
            <person name="Pohl T."/>
            <person name="Merkel B.J."/>
            <person name="Hornburger P."/>
            <person name="Mueller R.-W."/>
            <person name="Bruemmer F."/>
            <person name="Labrenz M."/>
            <person name="Spormann A.M."/>
            <person name="Op den Camp H."/>
            <person name="Overmann J."/>
            <person name="Amann R."/>
            <person name="Jetten M.S.M."/>
            <person name="Mascher T."/>
            <person name="Medema M.H."/>
            <person name="Devos D.P."/>
            <person name="Kaster A.-K."/>
            <person name="Ovreas L."/>
            <person name="Rohde M."/>
            <person name="Galperin M.Y."/>
            <person name="Jogler C."/>
        </authorList>
    </citation>
    <scope>NUCLEOTIDE SEQUENCE [LARGE SCALE GENOMIC DNA]</scope>
    <source>
        <strain evidence="1 2">Pr1d</strain>
    </source>
</reference>
<sequence>MTLINPHHRMLYRLMLISSIALVTQMDSRLPAESTNNQSAVPSIDEMASEWLEVDQIAHMPSLHNFHDMAACAPDLVGVNYNPDGQLFDWPTGPRWFRYLTLPLLKLKVNGIEYDSTTCRWYPHQAVRRHSIEGLDLKTTVRMQFEGAGLFYKLKVSNSSNEDQSVELLLEVPGIKLSDTEEPIVAYESDDQKLETAHAFGDSTPEPESAKSRLEMVHAFADQPDQIEGLPGAVRARWIRELKPGETATVRLVMSHGQNTEKFPSQETVNKATAWASNFEETWNTVKSRWQDRWNDVFDPENDHFSGWLPTLVTSNEKLSDIYYRSILTLLVLHRTNMAMCDRVFVTSGERDKGVVFFWDTSMWSKVFALLEPEGMKEHVKLFLSCDPHKGPVFGMDDGRQWEGWYAANDSTIFTFVTEYLNVTGDMAFLDEKVGVKTVLEHLDSLATNWQKLQRDKSVMLADYGENRNLLECAPAYIHRVPSFNAANVWMMRATADFYEQHGNMKRADQLRDWANEFALSVLDLYKPGEGVWYALHRNGDRVELRHCYDFVCIGRFMPVDLTPRMKEEMVDFVERELLTDHWMRAMSPKDKAAAESDRPDHGPMGAYDAWPALTAESMCILGAWKPAFEFLCDTQDVLYEGVYGQSREFYGEDRGDRDAPVRIAMRGACMRESVGGGAFAEMIIGTLFGFRPQADQQLKLYEADIDRGFKGKLLNVRFDNRLLDISSNADGVSFTYQE</sequence>
<dbReference type="RefSeq" id="WP_148074753.1">
    <property type="nucleotide sequence ID" value="NZ_CP042913.1"/>
</dbReference>
<dbReference type="SUPFAM" id="SSF48208">
    <property type="entry name" value="Six-hairpin glycosidases"/>
    <property type="match status" value="1"/>
</dbReference>
<dbReference type="GO" id="GO:0005975">
    <property type="term" value="P:carbohydrate metabolic process"/>
    <property type="evidence" value="ECO:0007669"/>
    <property type="project" value="InterPro"/>
</dbReference>